<dbReference type="InterPro" id="IPR006186">
    <property type="entry name" value="Ser/Thr-sp_prot-phosphatase"/>
</dbReference>
<dbReference type="GO" id="GO:0004722">
    <property type="term" value="F:protein serine/threonine phosphatase activity"/>
    <property type="evidence" value="ECO:0007669"/>
    <property type="project" value="UniProtKB-EC"/>
</dbReference>
<evidence type="ECO:0000256" key="2">
    <source>
        <dbReference type="ARBA" id="ARBA00022801"/>
    </source>
</evidence>
<comment type="caution">
    <text evidence="6">The sequence shown here is derived from an EMBL/GenBank/DDBJ whole genome shotgun (WGS) entry which is preliminary data.</text>
</comment>
<dbReference type="InterPro" id="IPR004843">
    <property type="entry name" value="Calcineurin-like_PHP"/>
</dbReference>
<comment type="catalytic activity">
    <reaction evidence="4">
        <text>O-phospho-L-threonyl-[protein] + H2O = L-threonyl-[protein] + phosphate</text>
        <dbReference type="Rhea" id="RHEA:47004"/>
        <dbReference type="Rhea" id="RHEA-COMP:11060"/>
        <dbReference type="Rhea" id="RHEA-COMP:11605"/>
        <dbReference type="ChEBI" id="CHEBI:15377"/>
        <dbReference type="ChEBI" id="CHEBI:30013"/>
        <dbReference type="ChEBI" id="CHEBI:43474"/>
        <dbReference type="ChEBI" id="CHEBI:61977"/>
        <dbReference type="EC" id="3.1.3.16"/>
    </reaction>
</comment>
<evidence type="ECO:0000256" key="1">
    <source>
        <dbReference type="ARBA" id="ARBA00022723"/>
    </source>
</evidence>
<gene>
    <name evidence="6" type="ORF">EZS28_026492</name>
</gene>
<evidence type="ECO:0000259" key="5">
    <source>
        <dbReference type="PROSITE" id="PS00125"/>
    </source>
</evidence>
<dbReference type="Pfam" id="PF00149">
    <property type="entry name" value="Metallophos"/>
    <property type="match status" value="1"/>
</dbReference>
<dbReference type="PANTHER" id="PTHR45619">
    <property type="entry name" value="SERINE/THREONINE-PROTEIN PHOSPHATASE PP2A-RELATED"/>
    <property type="match status" value="1"/>
</dbReference>
<name>A0A5J4V6D7_9EUKA</name>
<dbReference type="PROSITE" id="PS00125">
    <property type="entry name" value="SER_THR_PHOSPHATASE"/>
    <property type="match status" value="1"/>
</dbReference>
<dbReference type="GO" id="GO:0046872">
    <property type="term" value="F:metal ion binding"/>
    <property type="evidence" value="ECO:0007669"/>
    <property type="project" value="UniProtKB-KW"/>
</dbReference>
<sequence>MAKTLAYPFMFDLDIFLEKAKKRQKIDESGFLALCDYVIEILLEEPNCIAVQAPVTICGDIHGQFYDLLQLFKMGGQVPRTKYVFMGDYVDRGHYSLETLTYLLCLKAKYPDRIVLLRGNHETRSISQSYGFFDDCMKRYGYSYPWIKCNEVFDALPIAALISNEILCVHGGLSPDIRTLAQISMVPRRQEVPPQGALSDLMWSDPDTQVLEWMMSQRGAGYLFGQKVTNEFNHINKLTLLCRAHQLVMEGYMYSFPSESLVTVWSAPNYCYRCGNIASIMQLSPSLERRFILYSEVPDSMREIPPRMPVPYFM</sequence>
<protein>
    <recommendedName>
        <fullName evidence="4">Serine/threonine-protein phosphatase</fullName>
        <ecNumber evidence="4">3.1.3.16</ecNumber>
    </recommendedName>
</protein>
<dbReference type="OrthoDB" id="1930084at2759"/>
<evidence type="ECO:0000256" key="4">
    <source>
        <dbReference type="RuleBase" id="RU004273"/>
    </source>
</evidence>
<dbReference type="EMBL" id="SNRW01009452">
    <property type="protein sequence ID" value="KAA6377982.1"/>
    <property type="molecule type" value="Genomic_DNA"/>
</dbReference>
<keyword evidence="1" id="KW-0479">Metal-binding</keyword>
<dbReference type="Proteomes" id="UP000324800">
    <property type="component" value="Unassembled WGS sequence"/>
</dbReference>
<comment type="similarity">
    <text evidence="4">Belongs to the PPP phosphatase family.</text>
</comment>
<dbReference type="SMART" id="SM00156">
    <property type="entry name" value="PP2Ac"/>
    <property type="match status" value="1"/>
</dbReference>
<dbReference type="SUPFAM" id="SSF56300">
    <property type="entry name" value="Metallo-dependent phosphatases"/>
    <property type="match status" value="1"/>
</dbReference>
<keyword evidence="3" id="KW-0464">Manganese</keyword>
<organism evidence="6 7">
    <name type="scientific">Streblomastix strix</name>
    <dbReference type="NCBI Taxonomy" id="222440"/>
    <lineage>
        <taxon>Eukaryota</taxon>
        <taxon>Metamonada</taxon>
        <taxon>Preaxostyla</taxon>
        <taxon>Oxymonadida</taxon>
        <taxon>Streblomastigidae</taxon>
        <taxon>Streblomastix</taxon>
    </lineage>
</organism>
<dbReference type="Gene3D" id="3.60.21.10">
    <property type="match status" value="1"/>
</dbReference>
<evidence type="ECO:0000313" key="7">
    <source>
        <dbReference type="Proteomes" id="UP000324800"/>
    </source>
</evidence>
<dbReference type="InterPro" id="IPR047129">
    <property type="entry name" value="PPA2-like"/>
</dbReference>
<feature type="domain" description="Serine/threonine specific protein phosphatases" evidence="5">
    <location>
        <begin position="117"/>
        <end position="122"/>
    </location>
</feature>
<dbReference type="InterPro" id="IPR029052">
    <property type="entry name" value="Metallo-depent_PP-like"/>
</dbReference>
<accession>A0A5J4V6D7</accession>
<keyword evidence="2 4" id="KW-0378">Hydrolase</keyword>
<dbReference type="CDD" id="cd07415">
    <property type="entry name" value="MPP_PP2A_PP4_PP6"/>
    <property type="match status" value="1"/>
</dbReference>
<proteinExistence type="inferred from homology"/>
<dbReference type="AlphaFoldDB" id="A0A5J4V6D7"/>
<evidence type="ECO:0000313" key="6">
    <source>
        <dbReference type="EMBL" id="KAA6377982.1"/>
    </source>
</evidence>
<evidence type="ECO:0000256" key="3">
    <source>
        <dbReference type="ARBA" id="ARBA00023211"/>
    </source>
</evidence>
<dbReference type="PRINTS" id="PR00114">
    <property type="entry name" value="STPHPHTASE"/>
</dbReference>
<dbReference type="EC" id="3.1.3.16" evidence="4"/>
<reference evidence="6 7" key="1">
    <citation type="submission" date="2019-03" db="EMBL/GenBank/DDBJ databases">
        <title>Single cell metagenomics reveals metabolic interactions within the superorganism composed of flagellate Streblomastix strix and complex community of Bacteroidetes bacteria on its surface.</title>
        <authorList>
            <person name="Treitli S.C."/>
            <person name="Kolisko M."/>
            <person name="Husnik F."/>
            <person name="Keeling P."/>
            <person name="Hampl V."/>
        </authorList>
    </citation>
    <scope>NUCLEOTIDE SEQUENCE [LARGE SCALE GENOMIC DNA]</scope>
    <source>
        <strain evidence="6">ST1C</strain>
    </source>
</reference>